<proteinExistence type="predicted"/>
<keyword evidence="4" id="KW-1185">Reference proteome</keyword>
<feature type="compositionally biased region" description="Basic and acidic residues" evidence="2">
    <location>
        <begin position="329"/>
        <end position="349"/>
    </location>
</feature>
<feature type="region of interest" description="Disordered" evidence="2">
    <location>
        <begin position="465"/>
        <end position="495"/>
    </location>
</feature>
<gene>
    <name evidence="3" type="ORF">GCM10009550_22150</name>
</gene>
<dbReference type="Proteomes" id="UP001500665">
    <property type="component" value="Unassembled WGS sequence"/>
</dbReference>
<evidence type="ECO:0000256" key="2">
    <source>
        <dbReference type="SAM" id="MobiDB-lite"/>
    </source>
</evidence>
<evidence type="ECO:0000313" key="3">
    <source>
        <dbReference type="EMBL" id="GAA0947025.1"/>
    </source>
</evidence>
<dbReference type="RefSeq" id="WP_344239533.1">
    <property type="nucleotide sequence ID" value="NZ_BAAAHH010000006.1"/>
</dbReference>
<dbReference type="EMBL" id="BAAAHH010000006">
    <property type="protein sequence ID" value="GAA0947025.1"/>
    <property type="molecule type" value="Genomic_DNA"/>
</dbReference>
<evidence type="ECO:0000256" key="1">
    <source>
        <dbReference type="SAM" id="Coils"/>
    </source>
</evidence>
<protein>
    <recommendedName>
        <fullName evidence="5">Competence protein CoiA-like protein</fullName>
    </recommendedName>
</protein>
<organism evidence="3 4">
    <name type="scientific">Actinocorallia libanotica</name>
    <dbReference type="NCBI Taxonomy" id="46162"/>
    <lineage>
        <taxon>Bacteria</taxon>
        <taxon>Bacillati</taxon>
        <taxon>Actinomycetota</taxon>
        <taxon>Actinomycetes</taxon>
        <taxon>Streptosporangiales</taxon>
        <taxon>Thermomonosporaceae</taxon>
        <taxon>Actinocorallia</taxon>
    </lineage>
</organism>
<sequence>MPYAEEEDTRKVQTAVIGQAESDRPVFLPYDHDDFDRFMRSRTRDDFYCGILLGGCGKRLSPKRYTDKKCHFAHRPPVHCRRTEIGEDSADHLYIGRAVADWLKQQGQRAMQPVYEPKGHQVRDVVDVSYEAGRRLIRVQLARRSKREWEEADTELRVRHSDLDWFFGPDSLLANWQVERQGYALRVQCRSLGAIRTVEIGTQFPDGPVEWTSLSECTLTPEGVVTPSLLRIPSGIVPRHADPAEPTPSTSSLPLTPTSVLITDVALSRATDTRRWFDISVRVNARLSLPARADLPDAHHAYLPVDAALSLDSDGTWLIEAGALQRIQTDTDDRPSDSAESSADTHDPSPEEQSLPTDGDVVTSFRKTLENTARSRNVVTMATLCRRACLHDRELSVEQWRELLLQVEQPRMPGKPVLSSLIKGWDGGPAPFFREVLRGLGWTKGFSDAELLDVWNRERRRVHAAYSRSGQTSPPSLPSGRQPPGRAEGKQADSADAGHRAAFDALFDLAHEARHAGDLDALEQNLILAEKAAREADLSAATHKTLWSLTDWLRDRRADELHGTWERLSALIDKINSVGDDLHPDQLRRALRSAEELAEEVGDDLAAEERRDIARWQRHLERMTERLTLSQIRGHAVAVRVALRQAAREGRTTTWGELALRIGAPLAALNPDDKIAVLVEVDRETPDDRPPLSALVTAHGRDRPHPLYQQVLFNLGRTVPPLEALLMHWRMALRRHSELR</sequence>
<evidence type="ECO:0008006" key="5">
    <source>
        <dbReference type="Google" id="ProtNLM"/>
    </source>
</evidence>
<comment type="caution">
    <text evidence="3">The sequence shown here is derived from an EMBL/GenBank/DDBJ whole genome shotgun (WGS) entry which is preliminary data.</text>
</comment>
<keyword evidence="1" id="KW-0175">Coiled coil</keyword>
<accession>A0ABP4B7B4</accession>
<feature type="coiled-coil region" evidence="1">
    <location>
        <begin position="591"/>
        <end position="626"/>
    </location>
</feature>
<feature type="region of interest" description="Disordered" evidence="2">
    <location>
        <begin position="326"/>
        <end position="361"/>
    </location>
</feature>
<reference evidence="4" key="1">
    <citation type="journal article" date="2019" name="Int. J. Syst. Evol. Microbiol.">
        <title>The Global Catalogue of Microorganisms (GCM) 10K type strain sequencing project: providing services to taxonomists for standard genome sequencing and annotation.</title>
        <authorList>
            <consortium name="The Broad Institute Genomics Platform"/>
            <consortium name="The Broad Institute Genome Sequencing Center for Infectious Disease"/>
            <person name="Wu L."/>
            <person name="Ma J."/>
        </authorList>
    </citation>
    <scope>NUCLEOTIDE SEQUENCE [LARGE SCALE GENOMIC DNA]</scope>
    <source>
        <strain evidence="4">JCM 10696</strain>
    </source>
</reference>
<name>A0ABP4B7B4_9ACTN</name>
<evidence type="ECO:0000313" key="4">
    <source>
        <dbReference type="Proteomes" id="UP001500665"/>
    </source>
</evidence>